<name>A0A1P8F927_9CHLR</name>
<dbReference type="InterPro" id="IPR016410">
    <property type="entry name" value="Phage_imm"/>
</dbReference>
<feature type="transmembrane region" description="Helical" evidence="1">
    <location>
        <begin position="6"/>
        <end position="28"/>
    </location>
</feature>
<dbReference type="Pfam" id="PF14373">
    <property type="entry name" value="Imm_superinfect"/>
    <property type="match status" value="1"/>
</dbReference>
<keyword evidence="1" id="KW-0812">Transmembrane</keyword>
<gene>
    <name evidence="2" type="ORF">Dform_01643</name>
</gene>
<feature type="transmembrane region" description="Helical" evidence="1">
    <location>
        <begin position="40"/>
        <end position="58"/>
    </location>
</feature>
<feature type="transmembrane region" description="Helical" evidence="1">
    <location>
        <begin position="64"/>
        <end position="80"/>
    </location>
</feature>
<proteinExistence type="predicted"/>
<sequence>MIDNIFDFFFGSFPGFIAFIFTVLIYFLPTIIAFARHKNFWIIGGFNILLGLTITGGILFADAFLGLTFFGWMLALVWSVKK</sequence>
<organism evidence="2 3">
    <name type="scientific">Dehalogenimonas formicexedens</name>
    <dbReference type="NCBI Taxonomy" id="1839801"/>
    <lineage>
        <taxon>Bacteria</taxon>
        <taxon>Bacillati</taxon>
        <taxon>Chloroflexota</taxon>
        <taxon>Dehalococcoidia</taxon>
        <taxon>Dehalococcoidales</taxon>
        <taxon>Dehalococcoidaceae</taxon>
        <taxon>Dehalogenimonas</taxon>
    </lineage>
</organism>
<keyword evidence="1" id="KW-0472">Membrane</keyword>
<dbReference type="STRING" id="1839801.Dform_01643"/>
<dbReference type="AlphaFoldDB" id="A0A1P8F927"/>
<keyword evidence="3" id="KW-1185">Reference proteome</keyword>
<reference evidence="3" key="1">
    <citation type="submission" date="2016-11" db="EMBL/GenBank/DDBJ databases">
        <title>Dehalogenimonas formicexedens sp. nov., a chlorinated alkane respiring bacterium isolated from contaminated groundwater.</title>
        <authorList>
            <person name="Key T.A."/>
            <person name="Bowman K.S."/>
            <person name="Lee I."/>
            <person name="Chun J."/>
            <person name="Albuquerque L."/>
            <person name="da Costa M.S."/>
            <person name="Rainey F.A."/>
            <person name="Moe W.M."/>
        </authorList>
    </citation>
    <scope>NUCLEOTIDE SEQUENCE [LARGE SCALE GENOMIC DNA]</scope>
    <source>
        <strain evidence="3">NSZ-14</strain>
    </source>
</reference>
<dbReference type="Proteomes" id="UP000185934">
    <property type="component" value="Chromosome"/>
</dbReference>
<keyword evidence="1" id="KW-1133">Transmembrane helix</keyword>
<evidence type="ECO:0000313" key="3">
    <source>
        <dbReference type="Proteomes" id="UP000185934"/>
    </source>
</evidence>
<evidence type="ECO:0000256" key="1">
    <source>
        <dbReference type="SAM" id="Phobius"/>
    </source>
</evidence>
<dbReference type="KEGG" id="dfo:Dform_01643"/>
<dbReference type="EMBL" id="CP018258">
    <property type="protein sequence ID" value="APV44964.1"/>
    <property type="molecule type" value="Genomic_DNA"/>
</dbReference>
<protein>
    <submittedName>
        <fullName evidence="2">Superinfection immunity protein</fullName>
    </submittedName>
</protein>
<accession>A0A1P8F927</accession>
<dbReference type="RefSeq" id="WP_225973666.1">
    <property type="nucleotide sequence ID" value="NZ_CP018258.1"/>
</dbReference>
<evidence type="ECO:0000313" key="2">
    <source>
        <dbReference type="EMBL" id="APV44964.1"/>
    </source>
</evidence>